<gene>
    <name evidence="3" type="ORF">H9Q79_02845</name>
</gene>
<reference evidence="3 4" key="1">
    <citation type="submission" date="2020-08" db="EMBL/GenBank/DDBJ databases">
        <authorList>
            <person name="Liu C."/>
            <person name="Sun Q."/>
        </authorList>
    </citation>
    <scope>NUCLEOTIDE SEQUENCE [LARGE SCALE GENOMIC DNA]</scope>
    <source>
        <strain evidence="3 4">NSJ-29</strain>
    </source>
</reference>
<sequence>MENDKKKPRPLRKKELRENIKKNKKLFILYMVLRGLVILVMVAQFLNKNYENVFLCLLTLLLFCIPSVVELRLSIDIPDVLEAIIYMFIFAAEILGEINKYYLIFPQWDTILHTLNGFLAAAIGFSLVNLLNKSQRFTFQLSPVFLAVVAFCFSMTIGVVWEFFEYFMDMNFGLDMQKDTVVHAISSVMLNPTGANRPEAIRGITSVVVNGQELGLGGYLDIGLIDTMNDLLVNFVGAFTFSVIGYFSLKHKGKKNRLVENLVPTWKDEENVPENDGKAQEPPDGYSGV</sequence>
<feature type="transmembrane region" description="Helical" evidence="2">
    <location>
        <begin position="110"/>
        <end position="132"/>
    </location>
</feature>
<keyword evidence="2" id="KW-0472">Membrane</keyword>
<evidence type="ECO:0000313" key="3">
    <source>
        <dbReference type="EMBL" id="QNM09245.1"/>
    </source>
</evidence>
<protein>
    <submittedName>
        <fullName evidence="3">Uncharacterized protein</fullName>
    </submittedName>
</protein>
<dbReference type="RefSeq" id="WP_118642193.1">
    <property type="nucleotide sequence ID" value="NZ_CP060635.1"/>
</dbReference>
<dbReference type="InterPro" id="IPR014509">
    <property type="entry name" value="YjdF-like"/>
</dbReference>
<feature type="transmembrane region" description="Helical" evidence="2">
    <location>
        <begin position="231"/>
        <end position="249"/>
    </location>
</feature>
<evidence type="ECO:0000256" key="1">
    <source>
        <dbReference type="SAM" id="MobiDB-lite"/>
    </source>
</evidence>
<feature type="transmembrane region" description="Helical" evidence="2">
    <location>
        <begin position="83"/>
        <end position="104"/>
    </location>
</feature>
<feature type="transmembrane region" description="Helical" evidence="2">
    <location>
        <begin position="52"/>
        <end position="71"/>
    </location>
</feature>
<keyword evidence="2" id="KW-1133">Transmembrane helix</keyword>
<dbReference type="Pfam" id="PF09997">
    <property type="entry name" value="DUF2238"/>
    <property type="match status" value="1"/>
</dbReference>
<keyword evidence="2" id="KW-0812">Transmembrane</keyword>
<dbReference type="KEGG" id="whj:H9Q79_02845"/>
<evidence type="ECO:0000256" key="2">
    <source>
        <dbReference type="SAM" id="Phobius"/>
    </source>
</evidence>
<accession>A0A7G9GEL3</accession>
<feature type="region of interest" description="Disordered" evidence="1">
    <location>
        <begin position="269"/>
        <end position="289"/>
    </location>
</feature>
<dbReference type="EMBL" id="CP060635">
    <property type="protein sequence ID" value="QNM09245.1"/>
    <property type="molecule type" value="Genomic_DNA"/>
</dbReference>
<dbReference type="AlphaFoldDB" id="A0A7G9GEL3"/>
<dbReference type="Proteomes" id="UP000515860">
    <property type="component" value="Chromosome"/>
</dbReference>
<proteinExistence type="predicted"/>
<keyword evidence="4" id="KW-1185">Reference proteome</keyword>
<feature type="transmembrane region" description="Helical" evidence="2">
    <location>
        <begin position="26"/>
        <end position="46"/>
    </location>
</feature>
<feature type="transmembrane region" description="Helical" evidence="2">
    <location>
        <begin position="144"/>
        <end position="164"/>
    </location>
</feature>
<organism evidence="3 4">
    <name type="scientific">Wansuia hejianensis</name>
    <dbReference type="NCBI Taxonomy" id="2763667"/>
    <lineage>
        <taxon>Bacteria</taxon>
        <taxon>Bacillati</taxon>
        <taxon>Bacillota</taxon>
        <taxon>Clostridia</taxon>
        <taxon>Lachnospirales</taxon>
        <taxon>Lachnospiraceae</taxon>
        <taxon>Wansuia</taxon>
    </lineage>
</organism>
<name>A0A7G9GEL3_9FIRM</name>
<feature type="compositionally biased region" description="Basic and acidic residues" evidence="1">
    <location>
        <begin position="269"/>
        <end position="281"/>
    </location>
</feature>
<evidence type="ECO:0000313" key="4">
    <source>
        <dbReference type="Proteomes" id="UP000515860"/>
    </source>
</evidence>